<accession>A0A427HQX6</accession>
<evidence type="ECO:0000313" key="2">
    <source>
        <dbReference type="EMBL" id="RRW37047.1"/>
    </source>
</evidence>
<dbReference type="Proteomes" id="UP000272833">
    <property type="component" value="Unassembled WGS sequence"/>
</dbReference>
<reference evidence="3 4" key="1">
    <citation type="submission" date="2018-06" db="EMBL/GenBank/DDBJ databases">
        <authorList>
            <consortium name="Pathogen Informatics"/>
            <person name="Doyle S."/>
        </authorList>
    </citation>
    <scope>NUCLEOTIDE SEQUENCE [LARGE SCALE GENOMIC DNA]</scope>
    <source>
        <strain evidence="3 4">NCTC10860</strain>
    </source>
</reference>
<dbReference type="PROSITE" id="PS51257">
    <property type="entry name" value="PROKAR_LIPOPROTEIN"/>
    <property type="match status" value="1"/>
</dbReference>
<organism evidence="2 5">
    <name type="scientific">Ectopseudomonas oleovorans</name>
    <name type="common">Pseudomonas oleovorans</name>
    <dbReference type="NCBI Taxonomy" id="301"/>
    <lineage>
        <taxon>Bacteria</taxon>
        <taxon>Pseudomonadati</taxon>
        <taxon>Pseudomonadota</taxon>
        <taxon>Gammaproteobacteria</taxon>
        <taxon>Pseudomonadales</taxon>
        <taxon>Pseudomonadaceae</taxon>
        <taxon>Ectopseudomonas</taxon>
    </lineage>
</organism>
<gene>
    <name evidence="2" type="ORF">EGJ44_10220</name>
    <name evidence="3" type="ORF">NCTC10860_04682</name>
</gene>
<evidence type="ECO:0000313" key="5">
    <source>
        <dbReference type="Proteomes" id="UP000272833"/>
    </source>
</evidence>
<feature type="coiled-coil region" evidence="1">
    <location>
        <begin position="206"/>
        <end position="233"/>
    </location>
</feature>
<evidence type="ECO:0000313" key="4">
    <source>
        <dbReference type="Proteomes" id="UP000254084"/>
    </source>
</evidence>
<dbReference type="AlphaFoldDB" id="A0A061CZZ4"/>
<dbReference type="EMBL" id="UGUW01000004">
    <property type="protein sequence ID" value="SUD62248.1"/>
    <property type="molecule type" value="Genomic_DNA"/>
</dbReference>
<keyword evidence="1" id="KW-0175">Coiled coil</keyword>
<protein>
    <submittedName>
        <fullName evidence="3">Putative lipoprotein</fullName>
    </submittedName>
</protein>
<feature type="coiled-coil region" evidence="1">
    <location>
        <begin position="101"/>
        <end position="167"/>
    </location>
</feature>
<dbReference type="Proteomes" id="UP000254084">
    <property type="component" value="Unassembled WGS sequence"/>
</dbReference>
<dbReference type="Gene3D" id="1.10.287.1490">
    <property type="match status" value="1"/>
</dbReference>
<sequence length="240" mass="25881">MKAVALLDQRMKWVVLGLALVLTGCQTTGTTPAANQAPVDPRLANSSSAQFFSKSGWQACAGGAVVGMLACQLGNPSKKAQCMVAAGLAGCGVGMGANYYLDNQRSQYANAEDRLDATIADVRKDNQELQMLSDTARSVIADDKRKIEQIKQDIAANKVQSAQAQKQLAEIDANTAYLKKSLADVRSKQQEWTKVAAAERNNGARTDTLDAEIGKMQKQIAQLESEIDQLYQQRSSIRLG</sequence>
<reference evidence="2 5" key="2">
    <citation type="submission" date="2018-10" db="EMBL/GenBank/DDBJ databases">
        <title>Transmission dynamics of multidrug resistant bacteria on intensive care unit surfaces.</title>
        <authorList>
            <person name="D'Souza A.W."/>
            <person name="Potter R.F."/>
            <person name="Wallace M."/>
            <person name="Shupe A."/>
            <person name="Patel S."/>
            <person name="Sun S."/>
            <person name="Gul D."/>
            <person name="Kwon J.H."/>
            <person name="Andleeb S."/>
            <person name="Burnham C.-A.D."/>
            <person name="Dantas G."/>
        </authorList>
    </citation>
    <scope>NUCLEOTIDE SEQUENCE [LARGE SCALE GENOMIC DNA]</scope>
    <source>
        <strain evidence="2 5">PO_271</strain>
    </source>
</reference>
<evidence type="ECO:0000256" key="1">
    <source>
        <dbReference type="SAM" id="Coils"/>
    </source>
</evidence>
<dbReference type="EMBL" id="RHRS01000021">
    <property type="protein sequence ID" value="RRW37047.1"/>
    <property type="molecule type" value="Genomic_DNA"/>
</dbReference>
<keyword evidence="3" id="KW-0449">Lipoprotein</keyword>
<evidence type="ECO:0000313" key="3">
    <source>
        <dbReference type="EMBL" id="SUD62248.1"/>
    </source>
</evidence>
<accession>A0A061CZZ4</accession>
<proteinExistence type="predicted"/>
<name>A0A061CZZ4_ECTOL</name>